<proteinExistence type="predicted"/>
<dbReference type="EMBL" id="CP047593">
    <property type="protein sequence ID" value="QHI68714.1"/>
    <property type="molecule type" value="Genomic_DNA"/>
</dbReference>
<organism evidence="4 5">
    <name type="scientific">Tichowtungia aerotolerans</name>
    <dbReference type="NCBI Taxonomy" id="2697043"/>
    <lineage>
        <taxon>Bacteria</taxon>
        <taxon>Pseudomonadati</taxon>
        <taxon>Kiritimatiellota</taxon>
        <taxon>Tichowtungiia</taxon>
        <taxon>Tichowtungiales</taxon>
        <taxon>Tichowtungiaceae</taxon>
        <taxon>Tichowtungia</taxon>
    </lineage>
</organism>
<dbReference type="AlphaFoldDB" id="A0A6P1M872"/>
<sequence length="437" mass="49574">MKRRPNLLFIQVDQMHHQALSAYGNPYVKTPNLDRMVREGFSFMNSYSVMPQCCPARTAWFTGRSSKESGVMVNDMPVRDELPDLGQWLRNAGYETVYTGKWHVSGRTCRDSFDVLLSSQPESPFGELTDPLVTRSALGWLQNRPVSDQPFFLNVSYLAPHDCCFRAGAGGEVLGKYAMASVFREEMPPVPENFKSDSGYGRGWSRSDWQYYAYQYYRECEAVDAEIGLVMDAVRNSPYAGNTLILLTSDHGDGLGFHGKLSKGFLEEESWRVPMIFWGSDIPAGVRDSEHLASGYDVAATFCDYAESPPLPKTGFGRSLRPLLEKKKAEWRDYVVGETSVPYLGVSFRDTRGAKTIFYSDGKIDVYDLIRDPLEQNNLAENPEVKDIIERHKAYFADYLSRVDPAPMPDTVPEGRRHLYDYLEWYASMKEELGVSQ</sequence>
<dbReference type="GO" id="GO:0016740">
    <property type="term" value="F:transferase activity"/>
    <property type="evidence" value="ECO:0007669"/>
    <property type="project" value="UniProtKB-KW"/>
</dbReference>
<evidence type="ECO:0000313" key="5">
    <source>
        <dbReference type="Proteomes" id="UP000464954"/>
    </source>
</evidence>
<dbReference type="KEGG" id="taer:GT409_04380"/>
<evidence type="ECO:0000256" key="2">
    <source>
        <dbReference type="ARBA" id="ARBA00022801"/>
    </source>
</evidence>
<dbReference type="SUPFAM" id="SSF53649">
    <property type="entry name" value="Alkaline phosphatase-like"/>
    <property type="match status" value="1"/>
</dbReference>
<dbReference type="InterPro" id="IPR017850">
    <property type="entry name" value="Alkaline_phosphatase_core_sf"/>
</dbReference>
<dbReference type="RefSeq" id="WP_160627307.1">
    <property type="nucleotide sequence ID" value="NZ_CP047593.1"/>
</dbReference>
<dbReference type="PANTHER" id="PTHR45953">
    <property type="entry name" value="IDURONATE 2-SULFATASE"/>
    <property type="match status" value="1"/>
</dbReference>
<protein>
    <submittedName>
        <fullName evidence="4">Sulfatase-like hydrolase/transferase</fullName>
    </submittedName>
</protein>
<keyword evidence="5" id="KW-1185">Reference proteome</keyword>
<dbReference type="GO" id="GO:0046872">
    <property type="term" value="F:metal ion binding"/>
    <property type="evidence" value="ECO:0007669"/>
    <property type="project" value="UniProtKB-KW"/>
</dbReference>
<evidence type="ECO:0000256" key="1">
    <source>
        <dbReference type="ARBA" id="ARBA00022723"/>
    </source>
</evidence>
<keyword evidence="4" id="KW-0808">Transferase</keyword>
<dbReference type="Pfam" id="PF00884">
    <property type="entry name" value="Sulfatase"/>
    <property type="match status" value="1"/>
</dbReference>
<dbReference type="GO" id="GO:0008484">
    <property type="term" value="F:sulfuric ester hydrolase activity"/>
    <property type="evidence" value="ECO:0007669"/>
    <property type="project" value="TreeGrafter"/>
</dbReference>
<dbReference type="GO" id="GO:0005737">
    <property type="term" value="C:cytoplasm"/>
    <property type="evidence" value="ECO:0007669"/>
    <property type="project" value="TreeGrafter"/>
</dbReference>
<evidence type="ECO:0000259" key="3">
    <source>
        <dbReference type="Pfam" id="PF00884"/>
    </source>
</evidence>
<name>A0A6P1M872_9BACT</name>
<dbReference type="Proteomes" id="UP000464954">
    <property type="component" value="Chromosome"/>
</dbReference>
<dbReference type="Gene3D" id="3.40.720.10">
    <property type="entry name" value="Alkaline Phosphatase, subunit A"/>
    <property type="match status" value="1"/>
</dbReference>
<accession>A0A6P1M872</accession>
<feature type="domain" description="Sulfatase N-terminal" evidence="3">
    <location>
        <begin position="5"/>
        <end position="306"/>
    </location>
</feature>
<evidence type="ECO:0000313" key="4">
    <source>
        <dbReference type="EMBL" id="QHI68714.1"/>
    </source>
</evidence>
<dbReference type="PANTHER" id="PTHR45953:SF1">
    <property type="entry name" value="IDURONATE 2-SULFATASE"/>
    <property type="match status" value="1"/>
</dbReference>
<dbReference type="InterPro" id="IPR000917">
    <property type="entry name" value="Sulfatase_N"/>
</dbReference>
<gene>
    <name evidence="4" type="ORF">GT409_04380</name>
</gene>
<keyword evidence="1" id="KW-0479">Metal-binding</keyword>
<keyword evidence="2 4" id="KW-0378">Hydrolase</keyword>
<reference evidence="4 5" key="1">
    <citation type="submission" date="2020-01" db="EMBL/GenBank/DDBJ databases">
        <title>Ponticoccus aerotolerans gen. nov., sp. nov., an anaerobic bacterium and proposal of Ponticoccusceae fam. nov., Ponticoccusles ord. nov. and Ponticoccuse classis nov. in the phylum Kiritimatiellaeota.</title>
        <authorList>
            <person name="Zhou L.Y."/>
            <person name="Du Z.J."/>
        </authorList>
    </citation>
    <scope>NUCLEOTIDE SEQUENCE [LARGE SCALE GENOMIC DNA]</scope>
    <source>
        <strain evidence="4 5">S-5007</strain>
    </source>
</reference>